<evidence type="ECO:0000256" key="1">
    <source>
        <dbReference type="SAM" id="Phobius"/>
    </source>
</evidence>
<keyword evidence="4" id="KW-1185">Reference proteome</keyword>
<dbReference type="Pfam" id="PF07670">
    <property type="entry name" value="Gate"/>
    <property type="match status" value="1"/>
</dbReference>
<name>A0A949TW43_9CLOT</name>
<protein>
    <recommendedName>
        <fullName evidence="2">Nucleoside transporter/FeoB GTPase Gate domain-containing protein</fullName>
    </recommendedName>
</protein>
<dbReference type="InterPro" id="IPR011642">
    <property type="entry name" value="Gate_dom"/>
</dbReference>
<keyword evidence="1" id="KW-1133">Transmembrane helix</keyword>
<feature type="transmembrane region" description="Helical" evidence="1">
    <location>
        <begin position="177"/>
        <end position="200"/>
    </location>
</feature>
<evidence type="ECO:0000313" key="4">
    <source>
        <dbReference type="Proteomes" id="UP000694308"/>
    </source>
</evidence>
<feature type="transmembrane region" description="Helical" evidence="1">
    <location>
        <begin position="12"/>
        <end position="30"/>
    </location>
</feature>
<dbReference type="AlphaFoldDB" id="A0A949TW43"/>
<feature type="domain" description="Nucleoside transporter/FeoB GTPase Gate" evidence="2">
    <location>
        <begin position="71"/>
        <end position="164"/>
    </location>
</feature>
<accession>A0A949TW43</accession>
<dbReference type="EMBL" id="JAEEGC010000004">
    <property type="protein sequence ID" value="MBV7271439.1"/>
    <property type="molecule type" value="Genomic_DNA"/>
</dbReference>
<gene>
    <name evidence="3" type="ORF">I6U48_00700</name>
</gene>
<comment type="caution">
    <text evidence="3">The sequence shown here is derived from an EMBL/GenBank/DDBJ whole genome shotgun (WGS) entry which is preliminary data.</text>
</comment>
<feature type="transmembrane region" description="Helical" evidence="1">
    <location>
        <begin position="66"/>
        <end position="87"/>
    </location>
</feature>
<sequence>MSNENKKVTLKGWISLAVLIIVFSGVFKDFNGPLKALDFENLCGNFGLIAGKMNFRGQNGTGIREGFLFALTLIPSVMFAMGLINVAEATGAFKAAEKLFTPLLRPILGVPGSAGLAFVSSFTSSDVCAVLTKELAEEKLITDNERTIFVSFQYAASAVIMNTITCGAPLIPISKLSIGIILAIQIIVKIFGANIVRFVLYYTAKKNNGNSERSVENAV</sequence>
<keyword evidence="1" id="KW-0472">Membrane</keyword>
<evidence type="ECO:0000313" key="3">
    <source>
        <dbReference type="EMBL" id="MBV7271439.1"/>
    </source>
</evidence>
<keyword evidence="1" id="KW-0812">Transmembrane</keyword>
<reference evidence="3" key="1">
    <citation type="submission" date="2020-12" db="EMBL/GenBank/DDBJ databases">
        <title>Clostridium thailandense sp. nov., a novel acetogenic bacterium isolated from peat land soil in Thailand.</title>
        <authorList>
            <person name="Chaikitkaew S."/>
            <person name="Birkeland N.K."/>
        </authorList>
    </citation>
    <scope>NUCLEOTIDE SEQUENCE</scope>
    <source>
        <strain evidence="3">PL3</strain>
    </source>
</reference>
<feature type="transmembrane region" description="Helical" evidence="1">
    <location>
        <begin position="152"/>
        <end position="171"/>
    </location>
</feature>
<dbReference type="Proteomes" id="UP000694308">
    <property type="component" value="Unassembled WGS sequence"/>
</dbReference>
<evidence type="ECO:0000259" key="2">
    <source>
        <dbReference type="Pfam" id="PF07670"/>
    </source>
</evidence>
<organism evidence="3 4">
    <name type="scientific">Clostridium thailandense</name>
    <dbReference type="NCBI Taxonomy" id="2794346"/>
    <lineage>
        <taxon>Bacteria</taxon>
        <taxon>Bacillati</taxon>
        <taxon>Bacillota</taxon>
        <taxon>Clostridia</taxon>
        <taxon>Eubacteriales</taxon>
        <taxon>Clostridiaceae</taxon>
        <taxon>Clostridium</taxon>
    </lineage>
</organism>
<dbReference type="RefSeq" id="WP_218318477.1">
    <property type="nucleotide sequence ID" value="NZ_JAEEGC010000004.1"/>
</dbReference>
<proteinExistence type="predicted"/>